<keyword evidence="2" id="KW-0645">Protease</keyword>
<proteinExistence type="predicted"/>
<keyword evidence="3" id="KW-1185">Reference proteome</keyword>
<evidence type="ECO:0000313" key="2">
    <source>
        <dbReference type="EMBL" id="PSK44206.1"/>
    </source>
</evidence>
<feature type="transmembrane region" description="Helical" evidence="1">
    <location>
        <begin position="1296"/>
        <end position="1318"/>
    </location>
</feature>
<sequence>MSQPFSLSADQTLLTPIIKIPTGVPAPNTSFASVQSDPGRIYADGNRTIVLNACSEFVQETVPLRALDGAHKLRVLQDAINQPLLFTMGNDSRLYCTVAIENSTRGWKVFDITPAANNSGKVLTFDALQTISGSIALSTAFVDTTGQTSVYWSLLQPFSCTWDSVANRVAGFDAALPWHKITNELGSKDVSSITLAPAPTTGFPFQILVGTKASSDKVGSHFVVSPSPQIGQATWRDVKVPETATVVVDIAPANVWEGPGIFTLYTRTDISNGCTFDSLEKSFHYRMPLTDIGEARSITANANPWNMTDLFVAGSNGIGFYNFSSIDLQPQLILPGKSFSQIVSSEAVDAQNPTTQSKIVAFALSDSQELFYFEGIRPYADNVVNFTSSGYPIASGVQEISTQYNAKYDTSEIMYLGNRVNEVWRLTKPAGGLVWSSSQILVDAPTGITTHPAYQTTLSFLQDDGKSIGKDYPVQVSADTFVHASVNDLSRSIGTQATTLMTDREGKIHISVPVDDTLGGPHYSITLTKFTATPKSFSVNSAQRVLRKLGEVKTGADLANATSTDGRKVFNETAEKYEDAGSILSNFSSMLSSADPATAKAVLKQPPTQTKDFSLGYKRNDDGSVTHDNGSWLENAIETVENGLADFLAWLHDNIKAVVKFAVKAVGRVVTFAFEVLGKVVKFVAKTVGTLVRGLAGFLKNYLGIDITGFLDWLSFIFDTEKAKQTQKILLDMYQGCRRMTIDCVDDNVANLETTFTNSVDSLKKYIKDERPPAMKDAKSGFLKEISDSPIAKGLQWLFENPVWKIISKFNPVNILLETLVESVSEELSGIGIQDSHAFDKLSKVITDFATKEFDNISRLAEDLKDRFSKVVKNGANFAQELSGLLGDALWTLLDAVKTLVVSILDAVAATVEGLFSTMDATWNLGWISDLFTEWADQPLTIINLVTMFAAQTLNIITLCTSGKLPGEVFGNPNEMYPLPTSKRSDSVVRTQRSTMTDSHFASSIMSFDTPVSIAQVKSQEDLKKEAKRMGEVYNFWSLLLTMGSTTFGCASSIVGAWNAITGDAWEKAIKKINGEGPTLETEMRPLSGADTDNIGPPVRPNANGTQGLIKPGAAGLAHLILDLGQITTRAANLGLLSFYFDQKNPYFKDEVKYPEDRVGIPLSLLDIISQTLLDSTLTFFPSLQIAIQTVALTVNLVDCVYRTVISAPAIAAHLGNKASPPPAPLMEGIGDALQICVCILNLADNSFPFAKDKPNDKMFSNSDDSAVAGCSIASACFGIISGGASCAARKYENPYLVATIVLASVFDGVSASMAIIFGGRSLAVNYKVP</sequence>
<dbReference type="GO" id="GO:0006508">
    <property type="term" value="P:proteolysis"/>
    <property type="evidence" value="ECO:0007669"/>
    <property type="project" value="UniProtKB-KW"/>
</dbReference>
<dbReference type="STRING" id="40998.A0A2P7Z7M4"/>
<keyword evidence="1" id="KW-0812">Transmembrane</keyword>
<dbReference type="EMBL" id="NHZQ01000289">
    <property type="protein sequence ID" value="PSK44206.1"/>
    <property type="molecule type" value="Genomic_DNA"/>
</dbReference>
<name>A0A2P7Z7M4_9PEZI</name>
<evidence type="ECO:0000313" key="3">
    <source>
        <dbReference type="Proteomes" id="UP000243723"/>
    </source>
</evidence>
<keyword evidence="1" id="KW-0472">Membrane</keyword>
<accession>A0A2P7Z7M4</accession>
<feature type="transmembrane region" description="Helical" evidence="1">
    <location>
        <begin position="1267"/>
        <end position="1289"/>
    </location>
</feature>
<comment type="caution">
    <text evidence="2">The sequence shown here is derived from an EMBL/GenBank/DDBJ whole genome shotgun (WGS) entry which is preliminary data.</text>
</comment>
<keyword evidence="1" id="KW-1133">Transmembrane helix</keyword>
<organism evidence="2 3">
    <name type="scientific">Elsinoe australis</name>
    <dbReference type="NCBI Taxonomy" id="40998"/>
    <lineage>
        <taxon>Eukaryota</taxon>
        <taxon>Fungi</taxon>
        <taxon>Dikarya</taxon>
        <taxon>Ascomycota</taxon>
        <taxon>Pezizomycotina</taxon>
        <taxon>Dothideomycetes</taxon>
        <taxon>Dothideomycetidae</taxon>
        <taxon>Myriangiales</taxon>
        <taxon>Elsinoaceae</taxon>
        <taxon>Elsinoe</taxon>
    </lineage>
</organism>
<dbReference type="GO" id="GO:0008233">
    <property type="term" value="F:peptidase activity"/>
    <property type="evidence" value="ECO:0007669"/>
    <property type="project" value="UniProtKB-KW"/>
</dbReference>
<gene>
    <name evidence="2" type="ORF">B9Z65_186</name>
</gene>
<evidence type="ECO:0000256" key="1">
    <source>
        <dbReference type="SAM" id="Phobius"/>
    </source>
</evidence>
<dbReference type="Proteomes" id="UP000243723">
    <property type="component" value="Unassembled WGS sequence"/>
</dbReference>
<reference evidence="2 3" key="1">
    <citation type="submission" date="2017-05" db="EMBL/GenBank/DDBJ databases">
        <title>Draft genome sequence of Elsinoe australis.</title>
        <authorList>
            <person name="Cheng Q."/>
        </authorList>
    </citation>
    <scope>NUCLEOTIDE SEQUENCE [LARGE SCALE GENOMIC DNA]</scope>
    <source>
        <strain evidence="2 3">NL1</strain>
    </source>
</reference>
<keyword evidence="2" id="KW-0378">Hydrolase</keyword>
<dbReference type="OrthoDB" id="3235083at2759"/>
<protein>
    <submittedName>
        <fullName evidence="2">ATP-dependent protease La</fullName>
    </submittedName>
</protein>